<dbReference type="EMBL" id="QQTP01000002">
    <property type="protein sequence ID" value="RDJ28162.1"/>
    <property type="molecule type" value="Genomic_DNA"/>
</dbReference>
<dbReference type="Proteomes" id="UP000255207">
    <property type="component" value="Unassembled WGS sequence"/>
</dbReference>
<accession>A0A370LA35</accession>
<keyword evidence="6" id="KW-0418">Kinase</keyword>
<dbReference type="InterPro" id="IPR003594">
    <property type="entry name" value="HATPase_dom"/>
</dbReference>
<comment type="catalytic activity">
    <reaction evidence="1">
        <text>ATP + protein L-histidine = ADP + protein N-phospho-L-histidine.</text>
        <dbReference type="EC" id="2.7.13.3"/>
    </reaction>
</comment>
<dbReference type="GO" id="GO:0004673">
    <property type="term" value="F:protein histidine kinase activity"/>
    <property type="evidence" value="ECO:0007669"/>
    <property type="project" value="UniProtKB-EC"/>
</dbReference>
<keyword evidence="7" id="KW-0067">ATP-binding</keyword>
<keyword evidence="4" id="KW-0808">Transferase</keyword>
<dbReference type="PROSITE" id="PS50109">
    <property type="entry name" value="HIS_KIN"/>
    <property type="match status" value="1"/>
</dbReference>
<keyword evidence="3" id="KW-0597">Phosphoprotein</keyword>
<dbReference type="GO" id="GO:0005524">
    <property type="term" value="F:ATP binding"/>
    <property type="evidence" value="ECO:0007669"/>
    <property type="project" value="UniProtKB-KW"/>
</dbReference>
<dbReference type="SUPFAM" id="SSF55874">
    <property type="entry name" value="ATPase domain of HSP90 chaperone/DNA topoisomerase II/histidine kinase"/>
    <property type="match status" value="1"/>
</dbReference>
<dbReference type="AlphaFoldDB" id="A0A370LA35"/>
<dbReference type="InterPro" id="IPR011495">
    <property type="entry name" value="Sig_transdc_His_kin_sub2_dim/P"/>
</dbReference>
<evidence type="ECO:0000256" key="2">
    <source>
        <dbReference type="ARBA" id="ARBA00012438"/>
    </source>
</evidence>
<reference evidence="11" key="1">
    <citation type="submission" date="2018-07" db="EMBL/GenBank/DDBJ databases">
        <authorList>
            <person name="Safronova V.I."/>
            <person name="Chirak E.R."/>
            <person name="Sazanova A.L."/>
        </authorList>
    </citation>
    <scope>NUCLEOTIDE SEQUENCE [LARGE SCALE GENOMIC DNA]</scope>
    <source>
        <strain evidence="11">RCAM04685</strain>
    </source>
</reference>
<dbReference type="Pfam" id="PF07568">
    <property type="entry name" value="HisKA_2"/>
    <property type="match status" value="1"/>
</dbReference>
<dbReference type="InterPro" id="IPR000014">
    <property type="entry name" value="PAS"/>
</dbReference>
<evidence type="ECO:0000256" key="5">
    <source>
        <dbReference type="ARBA" id="ARBA00022741"/>
    </source>
</evidence>
<dbReference type="PANTHER" id="PTHR41523">
    <property type="entry name" value="TWO-COMPONENT SYSTEM SENSOR PROTEIN"/>
    <property type="match status" value="1"/>
</dbReference>
<evidence type="ECO:0000256" key="6">
    <source>
        <dbReference type="ARBA" id="ARBA00022777"/>
    </source>
</evidence>
<dbReference type="SMART" id="SM00387">
    <property type="entry name" value="HATPase_c"/>
    <property type="match status" value="1"/>
</dbReference>
<dbReference type="RefSeq" id="WP_114828287.1">
    <property type="nucleotide sequence ID" value="NZ_QQTO01000037.1"/>
</dbReference>
<dbReference type="NCBIfam" id="TIGR00229">
    <property type="entry name" value="sensory_box"/>
    <property type="match status" value="1"/>
</dbReference>
<dbReference type="SUPFAM" id="SSF55785">
    <property type="entry name" value="PYP-like sensor domain (PAS domain)"/>
    <property type="match status" value="1"/>
</dbReference>
<evidence type="ECO:0000256" key="3">
    <source>
        <dbReference type="ARBA" id="ARBA00022553"/>
    </source>
</evidence>
<feature type="domain" description="Histidine kinase" evidence="9">
    <location>
        <begin position="151"/>
        <end position="343"/>
    </location>
</feature>
<dbReference type="Gene3D" id="3.30.450.20">
    <property type="entry name" value="PAS domain"/>
    <property type="match status" value="1"/>
</dbReference>
<name>A0A370LA35_9HYPH</name>
<keyword evidence="5" id="KW-0547">Nucleotide-binding</keyword>
<gene>
    <name evidence="10" type="ORF">DWE98_06105</name>
</gene>
<dbReference type="InterPro" id="IPR013656">
    <property type="entry name" value="PAS_4"/>
</dbReference>
<feature type="region of interest" description="Disordered" evidence="8">
    <location>
        <begin position="331"/>
        <end position="356"/>
    </location>
</feature>
<evidence type="ECO:0000313" key="11">
    <source>
        <dbReference type="Proteomes" id="UP000255207"/>
    </source>
</evidence>
<dbReference type="PANTHER" id="PTHR41523:SF8">
    <property type="entry name" value="ETHYLENE RESPONSE SENSOR PROTEIN"/>
    <property type="match status" value="1"/>
</dbReference>
<dbReference type="OrthoDB" id="7297573at2"/>
<dbReference type="Pfam" id="PF02518">
    <property type="entry name" value="HATPase_c"/>
    <property type="match status" value="1"/>
</dbReference>
<proteinExistence type="predicted"/>
<evidence type="ECO:0000256" key="4">
    <source>
        <dbReference type="ARBA" id="ARBA00022679"/>
    </source>
</evidence>
<dbReference type="EC" id="2.7.13.3" evidence="2"/>
<dbReference type="InterPro" id="IPR035965">
    <property type="entry name" value="PAS-like_dom_sf"/>
</dbReference>
<keyword evidence="11" id="KW-1185">Reference proteome</keyword>
<dbReference type="Gene3D" id="3.30.565.10">
    <property type="entry name" value="Histidine kinase-like ATPase, C-terminal domain"/>
    <property type="match status" value="1"/>
</dbReference>
<dbReference type="InterPro" id="IPR036890">
    <property type="entry name" value="HATPase_C_sf"/>
</dbReference>
<evidence type="ECO:0000313" key="10">
    <source>
        <dbReference type="EMBL" id="RDJ28162.1"/>
    </source>
</evidence>
<evidence type="ECO:0000256" key="1">
    <source>
        <dbReference type="ARBA" id="ARBA00000085"/>
    </source>
</evidence>
<dbReference type="InterPro" id="IPR005467">
    <property type="entry name" value="His_kinase_dom"/>
</dbReference>
<evidence type="ECO:0000256" key="7">
    <source>
        <dbReference type="ARBA" id="ARBA00022840"/>
    </source>
</evidence>
<comment type="caution">
    <text evidence="10">The sequence shown here is derived from an EMBL/GenBank/DDBJ whole genome shotgun (WGS) entry which is preliminary data.</text>
</comment>
<protein>
    <recommendedName>
        <fullName evidence="2">histidine kinase</fullName>
        <ecNumber evidence="2">2.7.13.3</ecNumber>
    </recommendedName>
</protein>
<evidence type="ECO:0000259" key="9">
    <source>
        <dbReference type="PROSITE" id="PS50109"/>
    </source>
</evidence>
<organism evidence="10 11">
    <name type="scientific">Bosea caraganae</name>
    <dbReference type="NCBI Taxonomy" id="2763117"/>
    <lineage>
        <taxon>Bacteria</taxon>
        <taxon>Pseudomonadati</taxon>
        <taxon>Pseudomonadota</taxon>
        <taxon>Alphaproteobacteria</taxon>
        <taxon>Hyphomicrobiales</taxon>
        <taxon>Boseaceae</taxon>
        <taxon>Bosea</taxon>
    </lineage>
</organism>
<dbReference type="Pfam" id="PF08448">
    <property type="entry name" value="PAS_4"/>
    <property type="match status" value="1"/>
</dbReference>
<sequence length="356" mass="38591">MAARTPEHREEAALSLTLAVIATSTTPLLLLDGDLNVIAASTSFCRTFGIDAATVPGRQLFDLGSGEWNIRQLRSLLVATADGQAEIDAYEMELNEAHRQKRLLLLNARKLSYGQDEKVRLLLAVSDVTEARRNEKLKDDLLREKAVLLQELQHRVANSLQIIASVLLQDARKVRSEETRSHLQSAHGRVMSIAALQQQLSTSGLADVELRTYFKQLCQSLSASVIHHPDLLSLQVSVDDSHVNADISVSLGLIVTELVINAIKHAFPKDHGGTISVDYRSQGDAWTLSVADTGVGMPPGPDLAKAGLGTSIVEALCKQLQARIEVVSDSSGTRISISHTPDPEHGEGELEQAQAV</sequence>
<dbReference type="CDD" id="cd00130">
    <property type="entry name" value="PAS"/>
    <property type="match status" value="1"/>
</dbReference>
<evidence type="ECO:0000256" key="8">
    <source>
        <dbReference type="SAM" id="MobiDB-lite"/>
    </source>
</evidence>